<dbReference type="PaxDb" id="1114965-Spaf_2000"/>
<comment type="similarity">
    <text evidence="2 5">Belongs to the pseudouridine synthase RluA family.</text>
</comment>
<evidence type="ECO:0000259" key="6">
    <source>
        <dbReference type="Pfam" id="PF00849"/>
    </source>
</evidence>
<dbReference type="Gene3D" id="3.30.2350.10">
    <property type="entry name" value="Pseudouridine synthase"/>
    <property type="match status" value="1"/>
</dbReference>
<evidence type="ECO:0000313" key="8">
    <source>
        <dbReference type="Proteomes" id="UP000002865"/>
    </source>
</evidence>
<dbReference type="GO" id="GO:0140098">
    <property type="term" value="F:catalytic activity, acting on RNA"/>
    <property type="evidence" value="ECO:0007669"/>
    <property type="project" value="UniProtKB-ARBA"/>
</dbReference>
<dbReference type="KEGG" id="scf:Spaf_2000"/>
<comment type="function">
    <text evidence="5">Responsible for synthesis of pseudouridine from uracil.</text>
</comment>
<dbReference type="GO" id="GO:0000455">
    <property type="term" value="P:enzyme-directed rRNA pseudouridine synthesis"/>
    <property type="evidence" value="ECO:0007669"/>
    <property type="project" value="TreeGrafter"/>
</dbReference>
<feature type="active site" evidence="4">
    <location>
        <position position="177"/>
    </location>
</feature>
<evidence type="ECO:0000256" key="1">
    <source>
        <dbReference type="ARBA" id="ARBA00000073"/>
    </source>
</evidence>
<dbReference type="InterPro" id="IPR006224">
    <property type="entry name" value="PsdUridine_synth_RluA-like_CS"/>
</dbReference>
<dbReference type="EC" id="5.4.99.-" evidence="5"/>
<protein>
    <recommendedName>
        <fullName evidence="5">Pseudouridine synthase</fullName>
        <ecNumber evidence="5">5.4.99.-</ecNumber>
    </recommendedName>
</protein>
<sequence>MIRFSNNSFILFIPVIVTPYPCPSKKRSLIPFSHLVFFKLRFCYNRVMNYQFTIPQSFPQMTVKELLEDYFLIPRKIRHFLRTKKHVLVNGETINWQSPVQKGDQIQLIFDADDYPEKELPAGDPSLVEELYQDEHVIIVNKPEGMKTHANEPTEIALLNHVSSYVGSTCYVVHRLDKETSGAILFAKNPFILPILNRILEDKNIQREYWALIQGSLAQKTIVYKDKIGRDRHDRRKRLVDPRKGQYAETQVTQLKKIGRNSLVKCQLKTGRTHQIRVHLSHHGHPIIGDPLYNPARGERLMLHAHRLTFTNPLTLETIQVEAPSKSFEKGLKN</sequence>
<comment type="catalytic activity">
    <reaction evidence="1 5">
        <text>a uridine in RNA = a pseudouridine in RNA</text>
        <dbReference type="Rhea" id="RHEA:48348"/>
        <dbReference type="Rhea" id="RHEA-COMP:12068"/>
        <dbReference type="Rhea" id="RHEA-COMP:12069"/>
        <dbReference type="ChEBI" id="CHEBI:65314"/>
        <dbReference type="ChEBI" id="CHEBI:65315"/>
    </reaction>
</comment>
<evidence type="ECO:0000256" key="2">
    <source>
        <dbReference type="ARBA" id="ARBA00010876"/>
    </source>
</evidence>
<dbReference type="STRING" id="1114965.Spaf_2000"/>
<reference evidence="7 8" key="1">
    <citation type="journal article" date="2012" name="PLoS ONE">
        <title>Complete Genome and Transcriptomes of Streptococcus parasanguinis FW213: Phylogenic Relations and Potential Virulence Mechanisms.</title>
        <authorList>
            <person name="Geng J."/>
            <person name="Chiu C.H."/>
            <person name="Tang P."/>
            <person name="Chen Y."/>
            <person name="Shieh H.R."/>
            <person name="Hu S."/>
            <person name="Chen Y.Y."/>
        </authorList>
    </citation>
    <scope>NUCLEOTIDE SEQUENCE [LARGE SCALE GENOMIC DNA]</scope>
    <source>
        <strain evidence="7 8">FW213</strain>
    </source>
</reference>
<dbReference type="GO" id="GO:0009982">
    <property type="term" value="F:pseudouridine synthase activity"/>
    <property type="evidence" value="ECO:0007669"/>
    <property type="project" value="InterPro"/>
</dbReference>
<proteinExistence type="inferred from homology"/>
<dbReference type="Proteomes" id="UP000002865">
    <property type="component" value="Chromosome"/>
</dbReference>
<dbReference type="PANTHER" id="PTHR21600:SF44">
    <property type="entry name" value="RIBOSOMAL LARGE SUBUNIT PSEUDOURIDINE SYNTHASE D"/>
    <property type="match status" value="1"/>
</dbReference>
<dbReference type="HOGENOM" id="CLU_016902_8_1_9"/>
<dbReference type="InterPro" id="IPR006225">
    <property type="entry name" value="PsdUridine_synth_RluC/D"/>
</dbReference>
<dbReference type="GO" id="GO:0003723">
    <property type="term" value="F:RNA binding"/>
    <property type="evidence" value="ECO:0007669"/>
    <property type="project" value="InterPro"/>
</dbReference>
<dbReference type="Pfam" id="PF00849">
    <property type="entry name" value="PseudoU_synth_2"/>
    <property type="match status" value="1"/>
</dbReference>
<dbReference type="SUPFAM" id="SSF55120">
    <property type="entry name" value="Pseudouridine synthase"/>
    <property type="match status" value="1"/>
</dbReference>
<dbReference type="InterPro" id="IPR020103">
    <property type="entry name" value="PsdUridine_synth_cat_dom_sf"/>
</dbReference>
<dbReference type="EMBL" id="CP003122">
    <property type="protein sequence ID" value="AFJ26938.1"/>
    <property type="molecule type" value="Genomic_DNA"/>
</dbReference>
<feature type="domain" description="Pseudouridine synthase RsuA/RluA-like" evidence="6">
    <location>
        <begin position="136"/>
        <end position="282"/>
    </location>
</feature>
<dbReference type="PROSITE" id="PS01129">
    <property type="entry name" value="PSI_RLU"/>
    <property type="match status" value="1"/>
</dbReference>
<dbReference type="NCBIfam" id="TIGR00005">
    <property type="entry name" value="rluA_subfam"/>
    <property type="match status" value="1"/>
</dbReference>
<organism evidence="7 8">
    <name type="scientific">Streptococcus parasanguinis FW213</name>
    <dbReference type="NCBI Taxonomy" id="1114965"/>
    <lineage>
        <taxon>Bacteria</taxon>
        <taxon>Bacillati</taxon>
        <taxon>Bacillota</taxon>
        <taxon>Bacilli</taxon>
        <taxon>Lactobacillales</taxon>
        <taxon>Streptococcaceae</taxon>
        <taxon>Streptococcus</taxon>
    </lineage>
</organism>
<dbReference type="InterPro" id="IPR050188">
    <property type="entry name" value="RluA_PseudoU_synthase"/>
</dbReference>
<dbReference type="eggNOG" id="COG0564">
    <property type="taxonomic scope" value="Bacteria"/>
</dbReference>
<dbReference type="InterPro" id="IPR006145">
    <property type="entry name" value="PsdUridine_synth_RsuA/RluA"/>
</dbReference>
<evidence type="ECO:0000256" key="4">
    <source>
        <dbReference type="PIRSR" id="PIRSR606225-1"/>
    </source>
</evidence>
<evidence type="ECO:0000256" key="5">
    <source>
        <dbReference type="RuleBase" id="RU362028"/>
    </source>
</evidence>
<accession>I1ZPG4</accession>
<gene>
    <name evidence="7" type="primary">rluD3</name>
    <name evidence="7" type="ORF">Spaf_2000</name>
</gene>
<dbReference type="CDD" id="cd02869">
    <property type="entry name" value="PseudoU_synth_RluA_like"/>
    <property type="match status" value="1"/>
</dbReference>
<name>I1ZPG4_STRPA</name>
<keyword evidence="3 5" id="KW-0413">Isomerase</keyword>
<evidence type="ECO:0000256" key="3">
    <source>
        <dbReference type="ARBA" id="ARBA00023235"/>
    </source>
</evidence>
<dbReference type="PANTHER" id="PTHR21600">
    <property type="entry name" value="MITOCHONDRIAL RNA PSEUDOURIDINE SYNTHASE"/>
    <property type="match status" value="1"/>
</dbReference>
<evidence type="ECO:0000313" key="7">
    <source>
        <dbReference type="EMBL" id="AFJ26938.1"/>
    </source>
</evidence>
<dbReference type="PATRIC" id="fig|1114965.3.peg.1911"/>
<dbReference type="AlphaFoldDB" id="I1ZPG4"/>